<dbReference type="AlphaFoldDB" id="A0A0V0S811"/>
<dbReference type="Proteomes" id="UP000054630">
    <property type="component" value="Unassembled WGS sequence"/>
</dbReference>
<evidence type="ECO:0000313" key="1">
    <source>
        <dbReference type="EMBL" id="KRX22818.1"/>
    </source>
</evidence>
<organism evidence="1 2">
    <name type="scientific">Trichinella nelsoni</name>
    <dbReference type="NCBI Taxonomy" id="6336"/>
    <lineage>
        <taxon>Eukaryota</taxon>
        <taxon>Metazoa</taxon>
        <taxon>Ecdysozoa</taxon>
        <taxon>Nematoda</taxon>
        <taxon>Enoplea</taxon>
        <taxon>Dorylaimia</taxon>
        <taxon>Trichinellida</taxon>
        <taxon>Trichinellidae</taxon>
        <taxon>Trichinella</taxon>
    </lineage>
</organism>
<comment type="caution">
    <text evidence="1">The sequence shown here is derived from an EMBL/GenBank/DDBJ whole genome shotgun (WGS) entry which is preliminary data.</text>
</comment>
<proteinExistence type="predicted"/>
<sequence length="60" mass="6719">MLKKRIAVEANIIPQIYDEKAVVPSAEPSASGQFSFFREVRNECSFNVPHARADLMPPSK</sequence>
<accession>A0A0V0S811</accession>
<gene>
    <name evidence="1" type="ORF">T07_13059</name>
</gene>
<protein>
    <submittedName>
        <fullName evidence="1">Uncharacterized protein</fullName>
    </submittedName>
</protein>
<keyword evidence="2" id="KW-1185">Reference proteome</keyword>
<name>A0A0V0S811_9BILA</name>
<reference evidence="1 2" key="1">
    <citation type="submission" date="2015-01" db="EMBL/GenBank/DDBJ databases">
        <title>Evolution of Trichinella species and genotypes.</title>
        <authorList>
            <person name="Korhonen P.K."/>
            <person name="Edoardo P."/>
            <person name="Giuseppe L.R."/>
            <person name="Gasser R.B."/>
        </authorList>
    </citation>
    <scope>NUCLEOTIDE SEQUENCE [LARGE SCALE GENOMIC DNA]</scope>
    <source>
        <strain evidence="1">ISS37</strain>
    </source>
</reference>
<dbReference type="EMBL" id="JYDL01000029">
    <property type="protein sequence ID" value="KRX22818.1"/>
    <property type="molecule type" value="Genomic_DNA"/>
</dbReference>
<evidence type="ECO:0000313" key="2">
    <source>
        <dbReference type="Proteomes" id="UP000054630"/>
    </source>
</evidence>